<evidence type="ECO:0000259" key="2">
    <source>
        <dbReference type="Pfam" id="PF13473"/>
    </source>
</evidence>
<dbReference type="SUPFAM" id="SSF49503">
    <property type="entry name" value="Cupredoxins"/>
    <property type="match status" value="1"/>
</dbReference>
<dbReference type="InterPro" id="IPR028096">
    <property type="entry name" value="EfeO_Cupredoxin"/>
</dbReference>
<sequence>MPRRARSFATAFTAICLPVLCLPALGTVAAPAWAADAPTYTLTLKDHRFTPGQLSVPAGERFRITLDNQDGSVSEFESYDMKFEKIVVGGGKVTVWAGPLHPGTYKFFDDYHPDKATGTIVATAPAAKE</sequence>
<dbReference type="Gene3D" id="2.60.40.420">
    <property type="entry name" value="Cupredoxins - blue copper proteins"/>
    <property type="match status" value="1"/>
</dbReference>
<dbReference type="OrthoDB" id="7161040at2"/>
<comment type="caution">
    <text evidence="3">The sequence shown here is derived from an EMBL/GenBank/DDBJ whole genome shotgun (WGS) entry which is preliminary data.</text>
</comment>
<feature type="domain" description="EfeO-type cupredoxin-like" evidence="2">
    <location>
        <begin position="21"/>
        <end position="122"/>
    </location>
</feature>
<feature type="signal peptide" evidence="1">
    <location>
        <begin position="1"/>
        <end position="34"/>
    </location>
</feature>
<organism evidence="3 4">
    <name type="scientific">Acidisphaera rubrifaciens HS-AP3</name>
    <dbReference type="NCBI Taxonomy" id="1231350"/>
    <lineage>
        <taxon>Bacteria</taxon>
        <taxon>Pseudomonadati</taxon>
        <taxon>Pseudomonadota</taxon>
        <taxon>Alphaproteobacteria</taxon>
        <taxon>Acetobacterales</taxon>
        <taxon>Acetobacteraceae</taxon>
        <taxon>Acidisphaera</taxon>
    </lineage>
</organism>
<dbReference type="Proteomes" id="UP000032680">
    <property type="component" value="Unassembled WGS sequence"/>
</dbReference>
<protein>
    <recommendedName>
        <fullName evidence="2">EfeO-type cupredoxin-like domain-containing protein</fullName>
    </recommendedName>
</protein>
<feature type="chain" id="PRO_5002309612" description="EfeO-type cupredoxin-like domain-containing protein" evidence="1">
    <location>
        <begin position="35"/>
        <end position="129"/>
    </location>
</feature>
<dbReference type="EMBL" id="BANB01000369">
    <property type="protein sequence ID" value="GAN77556.1"/>
    <property type="molecule type" value="Genomic_DNA"/>
</dbReference>
<evidence type="ECO:0000313" key="4">
    <source>
        <dbReference type="Proteomes" id="UP000032680"/>
    </source>
</evidence>
<evidence type="ECO:0000313" key="3">
    <source>
        <dbReference type="EMBL" id="GAN77556.1"/>
    </source>
</evidence>
<evidence type="ECO:0000256" key="1">
    <source>
        <dbReference type="SAM" id="SignalP"/>
    </source>
</evidence>
<keyword evidence="1" id="KW-0732">Signal</keyword>
<proteinExistence type="predicted"/>
<dbReference type="RefSeq" id="WP_084623534.1">
    <property type="nucleotide sequence ID" value="NZ_BANB01000369.1"/>
</dbReference>
<dbReference type="Pfam" id="PF13473">
    <property type="entry name" value="Cupredoxin_1"/>
    <property type="match status" value="1"/>
</dbReference>
<dbReference type="InterPro" id="IPR008972">
    <property type="entry name" value="Cupredoxin"/>
</dbReference>
<keyword evidence="4" id="KW-1185">Reference proteome</keyword>
<gene>
    <name evidence="3" type="ORF">Asru_0369_06</name>
</gene>
<name>A0A0D6P885_9PROT</name>
<reference evidence="3 4" key="1">
    <citation type="submission" date="2012-11" db="EMBL/GenBank/DDBJ databases">
        <title>Whole genome sequence of Acidisphaera rubrifaciens HS-AP3.</title>
        <authorList>
            <person name="Azuma Y."/>
            <person name="Higashiura N."/>
            <person name="Hirakawa H."/>
            <person name="Matsushita K."/>
        </authorList>
    </citation>
    <scope>NUCLEOTIDE SEQUENCE [LARGE SCALE GENOMIC DNA]</scope>
    <source>
        <strain evidence="3 4">HS-AP3</strain>
    </source>
</reference>
<accession>A0A0D6P885</accession>
<dbReference type="AlphaFoldDB" id="A0A0D6P885"/>